<comment type="caution">
    <text evidence="2">The sequence shown here is derived from an EMBL/GenBank/DDBJ whole genome shotgun (WGS) entry which is preliminary data.</text>
</comment>
<dbReference type="VEuPathDB" id="FungiDB:RhiirFUN_009706"/>
<dbReference type="Proteomes" id="UP000018888">
    <property type="component" value="Unassembled WGS sequence"/>
</dbReference>
<keyword evidence="3" id="KW-1185">Reference proteome</keyword>
<dbReference type="EMBL" id="AUPC02000181">
    <property type="protein sequence ID" value="POG66889.1"/>
    <property type="molecule type" value="Genomic_DNA"/>
</dbReference>
<evidence type="ECO:0008006" key="4">
    <source>
        <dbReference type="Google" id="ProtNLM"/>
    </source>
</evidence>
<sequence>MKGYLDASTSLMTFITAFQSALDMQIKKTEFYVYQQDNFNILYLTTSLFKCQTVLILTTYLLKRIQEQLMQSFIYNCENISSQENNAELIFSTFTSEVENPNKVQSKVQSNTLNIIPTVKNPLVIRKKGHLSNKRIKSAGELTNKSNNKKKKKADENANYNMSKNLSFDNCKLIYIMQNIQPLYKIQNLITLSQHCTLLSFQVSHFNKSDFLSNKLNLKNDQDKNIKCSYCGETLPNLLPSKVSEYLNDILMEKKSTHTIVEQYEFCLVYKELKSDLLKIIKSQCYSKFCIDAVKRIQEIGKSKVDHPLYQINYFESFQPEYYRPKGLEVISKNLIKMLIAEDLGGIFLDMAKNVINDSIEFGFYIHKDSNT</sequence>
<evidence type="ECO:0000256" key="1">
    <source>
        <dbReference type="SAM" id="MobiDB-lite"/>
    </source>
</evidence>
<evidence type="ECO:0000313" key="3">
    <source>
        <dbReference type="Proteomes" id="UP000018888"/>
    </source>
</evidence>
<feature type="region of interest" description="Disordered" evidence="1">
    <location>
        <begin position="136"/>
        <end position="157"/>
    </location>
</feature>
<accession>A0A2P4PNE1</accession>
<organism evidence="2 3">
    <name type="scientific">Rhizophagus irregularis (strain DAOM 181602 / DAOM 197198 / MUCL 43194)</name>
    <name type="common">Arbuscular mycorrhizal fungus</name>
    <name type="synonym">Glomus intraradices</name>
    <dbReference type="NCBI Taxonomy" id="747089"/>
    <lineage>
        <taxon>Eukaryota</taxon>
        <taxon>Fungi</taxon>
        <taxon>Fungi incertae sedis</taxon>
        <taxon>Mucoromycota</taxon>
        <taxon>Glomeromycotina</taxon>
        <taxon>Glomeromycetes</taxon>
        <taxon>Glomerales</taxon>
        <taxon>Glomeraceae</taxon>
        <taxon>Rhizophagus</taxon>
    </lineage>
</organism>
<name>A0A2P4PNE1_RHIID</name>
<evidence type="ECO:0000313" key="2">
    <source>
        <dbReference type="EMBL" id="POG66889.1"/>
    </source>
</evidence>
<proteinExistence type="predicted"/>
<reference evidence="2 3" key="2">
    <citation type="journal article" date="2018" name="New Phytol.">
        <title>High intraspecific genome diversity in the model arbuscular mycorrhizal symbiont Rhizophagus irregularis.</title>
        <authorList>
            <person name="Chen E.C.H."/>
            <person name="Morin E."/>
            <person name="Beaudet D."/>
            <person name="Noel J."/>
            <person name="Yildirir G."/>
            <person name="Ndikumana S."/>
            <person name="Charron P."/>
            <person name="St-Onge C."/>
            <person name="Giorgi J."/>
            <person name="Kruger M."/>
            <person name="Marton T."/>
            <person name="Ropars J."/>
            <person name="Grigoriev I.V."/>
            <person name="Hainaut M."/>
            <person name="Henrissat B."/>
            <person name="Roux C."/>
            <person name="Martin F."/>
            <person name="Corradi N."/>
        </authorList>
    </citation>
    <scope>NUCLEOTIDE SEQUENCE [LARGE SCALE GENOMIC DNA]</scope>
    <source>
        <strain evidence="2 3">DAOM 197198</strain>
    </source>
</reference>
<protein>
    <recommendedName>
        <fullName evidence="4">Restriction of telomere capping protein 4</fullName>
    </recommendedName>
</protein>
<reference evidence="2 3" key="1">
    <citation type="journal article" date="2013" name="Proc. Natl. Acad. Sci. U.S.A.">
        <title>Genome of an arbuscular mycorrhizal fungus provides insight into the oldest plant symbiosis.</title>
        <authorList>
            <person name="Tisserant E."/>
            <person name="Malbreil M."/>
            <person name="Kuo A."/>
            <person name="Kohler A."/>
            <person name="Symeonidi A."/>
            <person name="Balestrini R."/>
            <person name="Charron P."/>
            <person name="Duensing N."/>
            <person name="Frei Dit Frey N."/>
            <person name="Gianinazzi-Pearson V."/>
            <person name="Gilbert L.B."/>
            <person name="Handa Y."/>
            <person name="Herr J.R."/>
            <person name="Hijri M."/>
            <person name="Koul R."/>
            <person name="Kawaguchi M."/>
            <person name="Krajinski F."/>
            <person name="Lammers P.J."/>
            <person name="Masclaux F.G."/>
            <person name="Murat C."/>
            <person name="Morin E."/>
            <person name="Ndikumana S."/>
            <person name="Pagni M."/>
            <person name="Petitpierre D."/>
            <person name="Requena N."/>
            <person name="Rosikiewicz P."/>
            <person name="Riley R."/>
            <person name="Saito K."/>
            <person name="San Clemente H."/>
            <person name="Shapiro H."/>
            <person name="van Tuinen D."/>
            <person name="Becard G."/>
            <person name="Bonfante P."/>
            <person name="Paszkowski U."/>
            <person name="Shachar-Hill Y.Y."/>
            <person name="Tuskan G.A."/>
            <person name="Young P.W."/>
            <person name="Sanders I.R."/>
            <person name="Henrissat B."/>
            <person name="Rensing S.A."/>
            <person name="Grigoriev I.V."/>
            <person name="Corradi N."/>
            <person name="Roux C."/>
            <person name="Martin F."/>
        </authorList>
    </citation>
    <scope>NUCLEOTIDE SEQUENCE [LARGE SCALE GENOMIC DNA]</scope>
    <source>
        <strain evidence="2 3">DAOM 197198</strain>
    </source>
</reference>
<gene>
    <name evidence="2" type="ORF">GLOIN_2v1779978</name>
</gene>
<dbReference type="AlphaFoldDB" id="A0A2P4PNE1"/>